<dbReference type="KEGG" id="nio:NITINOP_2771"/>
<sequence>MQAARNKQFVNQLARELKVLAKKGRLRHDVDESPDVKSALQELLTAFEDPPVDDAKFEALKKIFLAACAGDTSTNVLQQLILAVARRLSAGELVVPATAHKVGRNAPSTSTRSVIDAKTWLSEIATALGLGSTDFVE</sequence>
<dbReference type="Proteomes" id="UP000066284">
    <property type="component" value="Chromosome 1"/>
</dbReference>
<gene>
    <name evidence="1" type="ORF">NITINOP_2771</name>
</gene>
<keyword evidence="2" id="KW-1185">Reference proteome</keyword>
<organism evidence="1 2">
    <name type="scientific">Candidatus Nitrospira inopinata</name>
    <dbReference type="NCBI Taxonomy" id="1715989"/>
    <lineage>
        <taxon>Bacteria</taxon>
        <taxon>Pseudomonadati</taxon>
        <taxon>Nitrospirota</taxon>
        <taxon>Nitrospiria</taxon>
        <taxon>Nitrospirales</taxon>
        <taxon>Nitrospiraceae</taxon>
        <taxon>Nitrospira</taxon>
    </lineage>
</organism>
<evidence type="ECO:0000313" key="1">
    <source>
        <dbReference type="EMBL" id="CUQ67743.1"/>
    </source>
</evidence>
<dbReference type="AlphaFoldDB" id="A0A0S4KVC0"/>
<dbReference type="EMBL" id="LN885086">
    <property type="protein sequence ID" value="CUQ67743.1"/>
    <property type="molecule type" value="Genomic_DNA"/>
</dbReference>
<proteinExistence type="predicted"/>
<protein>
    <submittedName>
        <fullName evidence="1">Uncharacterized protein</fullName>
    </submittedName>
</protein>
<accession>A0A0S4KVC0</accession>
<dbReference type="RefSeq" id="WP_062486563.1">
    <property type="nucleotide sequence ID" value="NZ_LN885086.1"/>
</dbReference>
<name>A0A0S4KVC0_9BACT</name>
<evidence type="ECO:0000313" key="2">
    <source>
        <dbReference type="Proteomes" id="UP000066284"/>
    </source>
</evidence>
<reference evidence="2" key="1">
    <citation type="submission" date="2015-09" db="EMBL/GenBank/DDBJ databases">
        <authorList>
            <person name="Daims H."/>
        </authorList>
    </citation>
    <scope>NUCLEOTIDE SEQUENCE [LARGE SCALE GENOMIC DNA]</scope>
</reference>